<dbReference type="SMART" id="SM00382">
    <property type="entry name" value="AAA"/>
    <property type="match status" value="1"/>
</dbReference>
<dbReference type="InterPro" id="IPR003439">
    <property type="entry name" value="ABC_transporter-like_ATP-bd"/>
</dbReference>
<dbReference type="SUPFAM" id="SSF52540">
    <property type="entry name" value="P-loop containing nucleoside triphosphate hydrolases"/>
    <property type="match status" value="1"/>
</dbReference>
<dbReference type="RefSeq" id="WP_192009643.1">
    <property type="nucleotide sequence ID" value="NZ_JACYTQ010000002.1"/>
</dbReference>
<dbReference type="Proteomes" id="UP000647133">
    <property type="component" value="Unassembled WGS sequence"/>
</dbReference>
<accession>A0ABR9AIX7</accession>
<evidence type="ECO:0000256" key="3">
    <source>
        <dbReference type="ARBA" id="ARBA00022496"/>
    </source>
</evidence>
<keyword evidence="8" id="KW-0472">Membrane</keyword>
<dbReference type="InterPro" id="IPR027417">
    <property type="entry name" value="P-loop_NTPase"/>
</dbReference>
<dbReference type="InterPro" id="IPR003593">
    <property type="entry name" value="AAA+_ATPase"/>
</dbReference>
<dbReference type="EMBL" id="JACYTQ010000002">
    <property type="protein sequence ID" value="MBD8488790.1"/>
    <property type="molecule type" value="Genomic_DNA"/>
</dbReference>
<keyword evidence="11" id="KW-1185">Reference proteome</keyword>
<proteinExistence type="predicted"/>
<protein>
    <submittedName>
        <fullName evidence="10">ABC transporter ATP-binding protein</fullName>
    </submittedName>
</protein>
<dbReference type="InterPro" id="IPR017871">
    <property type="entry name" value="ABC_transporter-like_CS"/>
</dbReference>
<dbReference type="CDD" id="cd03259">
    <property type="entry name" value="ABC_Carb_Solutes_like"/>
    <property type="match status" value="1"/>
</dbReference>
<name>A0ABR9AIX7_9BACT</name>
<evidence type="ECO:0000256" key="7">
    <source>
        <dbReference type="ARBA" id="ARBA00023065"/>
    </source>
</evidence>
<evidence type="ECO:0000256" key="1">
    <source>
        <dbReference type="ARBA" id="ARBA00022448"/>
    </source>
</evidence>
<keyword evidence="5 10" id="KW-0067">ATP-binding</keyword>
<keyword evidence="2" id="KW-1003">Cell membrane</keyword>
<keyword evidence="3" id="KW-0410">Iron transport</keyword>
<feature type="domain" description="ABC transporter" evidence="9">
    <location>
        <begin position="4"/>
        <end position="237"/>
    </location>
</feature>
<reference evidence="10 11" key="1">
    <citation type="submission" date="2020-09" db="EMBL/GenBank/DDBJ databases">
        <title>Echinicola sp. CAU 1574 isolated from sand of Sido Beach.</title>
        <authorList>
            <person name="Kim W."/>
        </authorList>
    </citation>
    <scope>NUCLEOTIDE SEQUENCE [LARGE SCALE GENOMIC DNA]</scope>
    <source>
        <strain evidence="10 11">CAU 1574</strain>
    </source>
</reference>
<evidence type="ECO:0000313" key="11">
    <source>
        <dbReference type="Proteomes" id="UP000647133"/>
    </source>
</evidence>
<evidence type="ECO:0000256" key="5">
    <source>
        <dbReference type="ARBA" id="ARBA00022840"/>
    </source>
</evidence>
<organism evidence="10 11">
    <name type="scientific">Echinicola arenosa</name>
    <dbReference type="NCBI Taxonomy" id="2774144"/>
    <lineage>
        <taxon>Bacteria</taxon>
        <taxon>Pseudomonadati</taxon>
        <taxon>Bacteroidota</taxon>
        <taxon>Cytophagia</taxon>
        <taxon>Cytophagales</taxon>
        <taxon>Cyclobacteriaceae</taxon>
        <taxon>Echinicola</taxon>
    </lineage>
</organism>
<dbReference type="PROSITE" id="PS00211">
    <property type="entry name" value="ABC_TRANSPORTER_1"/>
    <property type="match status" value="1"/>
</dbReference>
<dbReference type="Gene3D" id="3.40.50.300">
    <property type="entry name" value="P-loop containing nucleotide triphosphate hydrolases"/>
    <property type="match status" value="1"/>
</dbReference>
<dbReference type="PANTHER" id="PTHR42781">
    <property type="entry name" value="SPERMIDINE/PUTRESCINE IMPORT ATP-BINDING PROTEIN POTA"/>
    <property type="match status" value="1"/>
</dbReference>
<keyword evidence="4" id="KW-0547">Nucleotide-binding</keyword>
<dbReference type="PROSITE" id="PS50893">
    <property type="entry name" value="ABC_TRANSPORTER_2"/>
    <property type="match status" value="1"/>
</dbReference>
<dbReference type="Pfam" id="PF00005">
    <property type="entry name" value="ABC_tran"/>
    <property type="match status" value="1"/>
</dbReference>
<dbReference type="GO" id="GO:0005524">
    <property type="term" value="F:ATP binding"/>
    <property type="evidence" value="ECO:0007669"/>
    <property type="project" value="UniProtKB-KW"/>
</dbReference>
<dbReference type="InterPro" id="IPR050093">
    <property type="entry name" value="ABC_SmlMolc_Importer"/>
</dbReference>
<evidence type="ECO:0000256" key="6">
    <source>
        <dbReference type="ARBA" id="ARBA00023004"/>
    </source>
</evidence>
<gene>
    <name evidence="10" type="ORF">IFO69_08540</name>
</gene>
<sequence length="345" mass="38308">MSLLSLHEISKKFPQSKQFAVKDISLEIGEGEILAIVGENGSGKTTLLKLIAGMEHPDSGQIIYSGQTIVNGKTATPANQRGVGVVFEDYALFPQMNILENVRCALHQQEKNAKQIAKDSLALVGLEDSFGSYPHQLSSGQRQRAALARALSSRPELLLLDDPFKSLDTRFKNEISEDLRDIVKNSGVTTIFASHHAKDALSVADRIAILHKGKLQQVDDPVNIYKSPANAYVANFFGKRNEIIATPTEDGFYSGFGFISDPNSKNYTEKVKILFRSEDAKIKKSTEQPLSGEVVRTLYYGDHQIVKLVDDEGRQISIKAAPNRHFVKTDRMFFTIGKYEIEEAF</sequence>
<dbReference type="InterPro" id="IPR015853">
    <property type="entry name" value="ABC_transpr_FbpC"/>
</dbReference>
<keyword evidence="1" id="KW-0813">Transport</keyword>
<keyword evidence="7" id="KW-0406">Ion transport</keyword>
<evidence type="ECO:0000256" key="8">
    <source>
        <dbReference type="ARBA" id="ARBA00023136"/>
    </source>
</evidence>
<dbReference type="PANTHER" id="PTHR42781:SF4">
    <property type="entry name" value="SPERMIDINE_PUTRESCINE IMPORT ATP-BINDING PROTEIN POTA"/>
    <property type="match status" value="1"/>
</dbReference>
<evidence type="ECO:0000259" key="9">
    <source>
        <dbReference type="PROSITE" id="PS50893"/>
    </source>
</evidence>
<evidence type="ECO:0000313" key="10">
    <source>
        <dbReference type="EMBL" id="MBD8488790.1"/>
    </source>
</evidence>
<evidence type="ECO:0000256" key="2">
    <source>
        <dbReference type="ARBA" id="ARBA00022475"/>
    </source>
</evidence>
<evidence type="ECO:0000256" key="4">
    <source>
        <dbReference type="ARBA" id="ARBA00022741"/>
    </source>
</evidence>
<comment type="caution">
    <text evidence="10">The sequence shown here is derived from an EMBL/GenBank/DDBJ whole genome shotgun (WGS) entry which is preliminary data.</text>
</comment>
<keyword evidence="6" id="KW-0408">Iron</keyword>